<keyword evidence="2" id="KW-1185">Reference proteome</keyword>
<dbReference type="Proteomes" id="UP001500902">
    <property type="component" value="Unassembled WGS sequence"/>
</dbReference>
<protein>
    <recommendedName>
        <fullName evidence="3">Transposase</fullName>
    </recommendedName>
</protein>
<evidence type="ECO:0000313" key="2">
    <source>
        <dbReference type="Proteomes" id="UP001500902"/>
    </source>
</evidence>
<accession>A0ABP7D5B4</accession>
<comment type="caution">
    <text evidence="1">The sequence shown here is derived from an EMBL/GenBank/DDBJ whole genome shotgun (WGS) entry which is preliminary data.</text>
</comment>
<gene>
    <name evidence="1" type="ORF">GCM10022224_076990</name>
</gene>
<proteinExistence type="predicted"/>
<evidence type="ECO:0008006" key="3">
    <source>
        <dbReference type="Google" id="ProtNLM"/>
    </source>
</evidence>
<organism evidence="1 2">
    <name type="scientific">Nonomuraea antimicrobica</name>
    <dbReference type="NCBI Taxonomy" id="561173"/>
    <lineage>
        <taxon>Bacteria</taxon>
        <taxon>Bacillati</taxon>
        <taxon>Actinomycetota</taxon>
        <taxon>Actinomycetes</taxon>
        <taxon>Streptosporangiales</taxon>
        <taxon>Streptosporangiaceae</taxon>
        <taxon>Nonomuraea</taxon>
    </lineage>
</organism>
<dbReference type="EMBL" id="BAAAZP010000160">
    <property type="protein sequence ID" value="GAA3699646.1"/>
    <property type="molecule type" value="Genomic_DNA"/>
</dbReference>
<sequence>MEIGAAEIAEAPGGGKWSVRWGRPCHGIRTAMPQEQEDRWCYLEFPQMSLYNPQRRRVVQTMEKEWHGSRKGTVPGTAVALLMEAWWQ</sequence>
<evidence type="ECO:0000313" key="1">
    <source>
        <dbReference type="EMBL" id="GAA3699646.1"/>
    </source>
</evidence>
<name>A0ABP7D5B4_9ACTN</name>
<reference evidence="2" key="1">
    <citation type="journal article" date="2019" name="Int. J. Syst. Evol. Microbiol.">
        <title>The Global Catalogue of Microorganisms (GCM) 10K type strain sequencing project: providing services to taxonomists for standard genome sequencing and annotation.</title>
        <authorList>
            <consortium name="The Broad Institute Genomics Platform"/>
            <consortium name="The Broad Institute Genome Sequencing Center for Infectious Disease"/>
            <person name="Wu L."/>
            <person name="Ma J."/>
        </authorList>
    </citation>
    <scope>NUCLEOTIDE SEQUENCE [LARGE SCALE GENOMIC DNA]</scope>
    <source>
        <strain evidence="2">JCM 16904</strain>
    </source>
</reference>